<keyword evidence="2" id="KW-1185">Reference proteome</keyword>
<dbReference type="eggNOG" id="KOG4468">
    <property type="taxonomic scope" value="Eukaryota"/>
</dbReference>
<dbReference type="HOGENOM" id="CLU_1752255_0_0_1"/>
<dbReference type="Gramene" id="Bo4g186540.1">
    <property type="protein sequence ID" value="Bo4g186540.1"/>
    <property type="gene ID" value="Bo4g186540"/>
</dbReference>
<reference evidence="1 2" key="1">
    <citation type="journal article" date="2014" name="Genome Biol.">
        <title>Transcriptome and methylome profiling reveals relics of genome dominance in the mesopolyploid Brassica oleracea.</title>
        <authorList>
            <person name="Parkin I.A."/>
            <person name="Koh C."/>
            <person name="Tang H."/>
            <person name="Robinson S.J."/>
            <person name="Kagale S."/>
            <person name="Clarke W.E."/>
            <person name="Town C.D."/>
            <person name="Nixon J."/>
            <person name="Krishnakumar V."/>
            <person name="Bidwell S.L."/>
            <person name="Denoeud F."/>
            <person name="Belcram H."/>
            <person name="Links M.G."/>
            <person name="Just J."/>
            <person name="Clarke C."/>
            <person name="Bender T."/>
            <person name="Huebert T."/>
            <person name="Mason A.S."/>
            <person name="Pires J.C."/>
            <person name="Barker G."/>
            <person name="Moore J."/>
            <person name="Walley P.G."/>
            <person name="Manoli S."/>
            <person name="Batley J."/>
            <person name="Edwards D."/>
            <person name="Nelson M.N."/>
            <person name="Wang X."/>
            <person name="Paterson A.H."/>
            <person name="King G."/>
            <person name="Bancroft I."/>
            <person name="Chalhoub B."/>
            <person name="Sharpe A.G."/>
        </authorList>
    </citation>
    <scope>NUCLEOTIDE SEQUENCE</scope>
    <source>
        <strain evidence="1 2">cv. TO1000</strain>
    </source>
</reference>
<reference evidence="1" key="2">
    <citation type="submission" date="2015-03" db="UniProtKB">
        <authorList>
            <consortium name="EnsemblPlants"/>
        </authorList>
    </citation>
    <scope>IDENTIFICATION</scope>
</reference>
<evidence type="ECO:0000313" key="1">
    <source>
        <dbReference type="EnsemblPlants" id="Bo4g186540.1"/>
    </source>
</evidence>
<protein>
    <submittedName>
        <fullName evidence="1">Uncharacterized protein</fullName>
    </submittedName>
</protein>
<name>A0A0D3C4N8_BRAOL</name>
<sequence>MLSVARVNGEPYQLVEATSGDEGPCNLPDELVDPMEEGPTTINTPGKTLCGVCRCTLGFDVVEASYFPSKAATCFRCGWTDVVGVFYSLVVPDSLGPMDLDIRSSKHTEDLNLNKSLDVLRRLIATSLDAFQNCSLFGFDSKKDTSNMV</sequence>
<dbReference type="Proteomes" id="UP000032141">
    <property type="component" value="Chromosome C4"/>
</dbReference>
<dbReference type="STRING" id="109376.A0A0D3C4N8"/>
<evidence type="ECO:0000313" key="2">
    <source>
        <dbReference type="Proteomes" id="UP000032141"/>
    </source>
</evidence>
<dbReference type="AlphaFoldDB" id="A0A0D3C4N8"/>
<proteinExistence type="predicted"/>
<organism evidence="1 2">
    <name type="scientific">Brassica oleracea var. oleracea</name>
    <dbReference type="NCBI Taxonomy" id="109376"/>
    <lineage>
        <taxon>Eukaryota</taxon>
        <taxon>Viridiplantae</taxon>
        <taxon>Streptophyta</taxon>
        <taxon>Embryophyta</taxon>
        <taxon>Tracheophyta</taxon>
        <taxon>Spermatophyta</taxon>
        <taxon>Magnoliopsida</taxon>
        <taxon>eudicotyledons</taxon>
        <taxon>Gunneridae</taxon>
        <taxon>Pentapetalae</taxon>
        <taxon>rosids</taxon>
        <taxon>malvids</taxon>
        <taxon>Brassicales</taxon>
        <taxon>Brassicaceae</taxon>
        <taxon>Brassiceae</taxon>
        <taxon>Brassica</taxon>
    </lineage>
</organism>
<accession>A0A0D3C4N8</accession>
<dbReference type="EnsemblPlants" id="Bo4g186540.1">
    <property type="protein sequence ID" value="Bo4g186540.1"/>
    <property type="gene ID" value="Bo4g186540"/>
</dbReference>